<feature type="compositionally biased region" description="Basic and acidic residues" evidence="1">
    <location>
        <begin position="134"/>
        <end position="149"/>
    </location>
</feature>
<dbReference type="HOGENOM" id="CLU_627123_0_0_1"/>
<reference evidence="2 3" key="1">
    <citation type="journal article" date="2014" name="BMC Genomics">
        <title>Genome and secretome analysis of the hemibiotrophic fungal pathogen, Moniliophthora roreri, which causes frosty pod rot disease of cacao: mechanisms of the biotrophic and necrotrophic phases.</title>
        <authorList>
            <person name="Meinhardt L.W."/>
            <person name="Costa G.G.L."/>
            <person name="Thomazella D.P.T."/>
            <person name="Teixeira P.J.P.L."/>
            <person name="Carazzolle M.F."/>
            <person name="Schuster S.C."/>
            <person name="Carlson J.E."/>
            <person name="Guiltinan M.J."/>
            <person name="Mieczkowski P."/>
            <person name="Farmer A."/>
            <person name="Ramaraj T."/>
            <person name="Crozier J."/>
            <person name="Davis R.E."/>
            <person name="Shao J."/>
            <person name="Melnick R.L."/>
            <person name="Pereira G.A.G."/>
            <person name="Bailey B.A."/>
        </authorList>
    </citation>
    <scope>NUCLEOTIDE SEQUENCE [LARGE SCALE GENOMIC DNA]</scope>
    <source>
        <strain evidence="2 3">MCA 2997</strain>
    </source>
</reference>
<evidence type="ECO:0000256" key="1">
    <source>
        <dbReference type="SAM" id="MobiDB-lite"/>
    </source>
</evidence>
<dbReference type="KEGG" id="mrr:Moror_8430"/>
<name>V2WN69_MONRO</name>
<gene>
    <name evidence="2" type="ORF">Moror_8430</name>
</gene>
<sequence length="437" mass="48016">MISSRRPQRQPSASLSRNTLDGSPTLYSTPNLGDSEPDTDQIPPSSPEPAPSTSTERTSRHNFASHKRKRGKGGSQSMSSLTLDFPAQKRVRMPDTNGSKVAASRSASKGKQRSSSTGSRLMSSRASSSNNNMNRREEDATARRRDGHEKRRRRKTLPELRNISRSPSLPAPEHILETCSHHRTLLTQKPLRGTKKKTPLKCTVSLGSIEISSSTDDENKTTAWKRSHTLTKKPRSQTDVSVASSSHAPRAPTVFLGTLEITSSDEEACPKRKKIVEYIDLITDSESEHEIETGRATSAPTEAMPLFLPGLEDAEEAQSFLGTSHILGEQLEDYETDVEEVQLATITPREMLASSPRASSSDSTRLQNIRSPTLVHEPTFHTSISASLSIYKRSCALFGHRFSPSPPLGPLKKAVAESLNEEVEAFLESCMVGLNKF</sequence>
<protein>
    <submittedName>
        <fullName evidence="2">Uncharacterized protein</fullName>
    </submittedName>
</protein>
<dbReference type="AlphaFoldDB" id="V2WN69"/>
<organism evidence="2 3">
    <name type="scientific">Moniliophthora roreri (strain MCA 2997)</name>
    <name type="common">Cocoa frosty pod rot fungus</name>
    <name type="synonym">Crinipellis roreri</name>
    <dbReference type="NCBI Taxonomy" id="1381753"/>
    <lineage>
        <taxon>Eukaryota</taxon>
        <taxon>Fungi</taxon>
        <taxon>Dikarya</taxon>
        <taxon>Basidiomycota</taxon>
        <taxon>Agaricomycotina</taxon>
        <taxon>Agaricomycetes</taxon>
        <taxon>Agaricomycetidae</taxon>
        <taxon>Agaricales</taxon>
        <taxon>Marasmiineae</taxon>
        <taxon>Marasmiaceae</taxon>
        <taxon>Moniliophthora</taxon>
    </lineage>
</organism>
<feature type="compositionally biased region" description="Basic residues" evidence="1">
    <location>
        <begin position="63"/>
        <end position="72"/>
    </location>
</feature>
<accession>V2WN69</accession>
<feature type="region of interest" description="Disordered" evidence="1">
    <location>
        <begin position="212"/>
        <end position="247"/>
    </location>
</feature>
<dbReference type="Proteomes" id="UP000017559">
    <property type="component" value="Unassembled WGS sequence"/>
</dbReference>
<feature type="compositionally biased region" description="Polar residues" evidence="1">
    <location>
        <begin position="237"/>
        <end position="247"/>
    </location>
</feature>
<evidence type="ECO:0000313" key="3">
    <source>
        <dbReference type="Proteomes" id="UP000017559"/>
    </source>
</evidence>
<feature type="compositionally biased region" description="Low complexity" evidence="1">
    <location>
        <begin position="113"/>
        <end position="133"/>
    </location>
</feature>
<evidence type="ECO:0000313" key="2">
    <source>
        <dbReference type="EMBL" id="ESK81996.1"/>
    </source>
</evidence>
<comment type="caution">
    <text evidence="2">The sequence shown here is derived from an EMBL/GenBank/DDBJ whole genome shotgun (WGS) entry which is preliminary data.</text>
</comment>
<keyword evidence="3" id="KW-1185">Reference proteome</keyword>
<feature type="compositionally biased region" description="Basic residues" evidence="1">
    <location>
        <begin position="223"/>
        <end position="235"/>
    </location>
</feature>
<proteinExistence type="predicted"/>
<dbReference type="EMBL" id="AWSO01002118">
    <property type="protein sequence ID" value="ESK81996.1"/>
    <property type="molecule type" value="Genomic_DNA"/>
</dbReference>
<feature type="compositionally biased region" description="Low complexity" evidence="1">
    <location>
        <begin position="1"/>
        <end position="17"/>
    </location>
</feature>
<feature type="region of interest" description="Disordered" evidence="1">
    <location>
        <begin position="1"/>
        <end position="173"/>
    </location>
</feature>
<feature type="compositionally biased region" description="Polar residues" evidence="1">
    <location>
        <begin position="18"/>
        <end position="32"/>
    </location>
</feature>